<proteinExistence type="predicted"/>
<accession>A0AAN6JMZ1</accession>
<dbReference type="SMART" id="SM00726">
    <property type="entry name" value="UIM"/>
    <property type="match status" value="2"/>
</dbReference>
<evidence type="ECO:0000313" key="7">
    <source>
        <dbReference type="Proteomes" id="UP001176521"/>
    </source>
</evidence>
<gene>
    <name evidence="6" type="ORF">OC842_000239</name>
</gene>
<dbReference type="SMART" id="SM00320">
    <property type="entry name" value="WD40"/>
    <property type="match status" value="3"/>
</dbReference>
<keyword evidence="7" id="KW-1185">Reference proteome</keyword>
<dbReference type="Gene3D" id="2.130.10.10">
    <property type="entry name" value="YVTN repeat-like/Quinoprotein amine dehydrogenase"/>
    <property type="match status" value="2"/>
</dbReference>
<feature type="compositionally biased region" description="Polar residues" evidence="4">
    <location>
        <begin position="750"/>
        <end position="763"/>
    </location>
</feature>
<organism evidence="6 7">
    <name type="scientific">Tilletia horrida</name>
    <dbReference type="NCBI Taxonomy" id="155126"/>
    <lineage>
        <taxon>Eukaryota</taxon>
        <taxon>Fungi</taxon>
        <taxon>Dikarya</taxon>
        <taxon>Basidiomycota</taxon>
        <taxon>Ustilaginomycotina</taxon>
        <taxon>Exobasidiomycetes</taxon>
        <taxon>Tilletiales</taxon>
        <taxon>Tilletiaceae</taxon>
        <taxon>Tilletia</taxon>
    </lineage>
</organism>
<feature type="region of interest" description="Disordered" evidence="4">
    <location>
        <begin position="954"/>
        <end position="975"/>
    </location>
</feature>
<name>A0AAN6JMZ1_9BASI</name>
<feature type="compositionally biased region" description="Low complexity" evidence="4">
    <location>
        <begin position="1286"/>
        <end position="1299"/>
    </location>
</feature>
<evidence type="ECO:0000259" key="5">
    <source>
        <dbReference type="PROSITE" id="PS50181"/>
    </source>
</evidence>
<keyword evidence="3" id="KW-0833">Ubl conjugation pathway</keyword>
<feature type="region of interest" description="Disordered" evidence="4">
    <location>
        <begin position="1"/>
        <end position="147"/>
    </location>
</feature>
<feature type="compositionally biased region" description="Low complexity" evidence="4">
    <location>
        <begin position="1236"/>
        <end position="1250"/>
    </location>
</feature>
<keyword evidence="1" id="KW-0853">WD repeat</keyword>
<feature type="compositionally biased region" description="Low complexity" evidence="4">
    <location>
        <begin position="1219"/>
        <end position="1228"/>
    </location>
</feature>
<feature type="compositionally biased region" description="Low complexity" evidence="4">
    <location>
        <begin position="729"/>
        <end position="743"/>
    </location>
</feature>
<dbReference type="PANTHER" id="PTHR19872:SF9">
    <property type="entry name" value="UBIQUITIN-BINDING SDF UBIQUITIN LIGASE COMPLEX SUBUNIT"/>
    <property type="match status" value="1"/>
</dbReference>
<keyword evidence="2" id="KW-0677">Repeat</keyword>
<dbReference type="SMART" id="SM00256">
    <property type="entry name" value="FBOX"/>
    <property type="match status" value="1"/>
</dbReference>
<feature type="compositionally biased region" description="Basic and acidic residues" evidence="4">
    <location>
        <begin position="16"/>
        <end position="25"/>
    </location>
</feature>
<dbReference type="SUPFAM" id="SSF50978">
    <property type="entry name" value="WD40 repeat-like"/>
    <property type="match status" value="1"/>
</dbReference>
<dbReference type="PROSITE" id="PS50330">
    <property type="entry name" value="UIM"/>
    <property type="match status" value="1"/>
</dbReference>
<feature type="region of interest" description="Disordered" evidence="4">
    <location>
        <begin position="1359"/>
        <end position="1399"/>
    </location>
</feature>
<evidence type="ECO:0000256" key="2">
    <source>
        <dbReference type="ARBA" id="ARBA00022737"/>
    </source>
</evidence>
<dbReference type="PANTHER" id="PTHR19872">
    <property type="entry name" value="UBIQUITIN LIGASE SPECIFICITY FACTOR/HREP PROTEIN"/>
    <property type="match status" value="1"/>
</dbReference>
<dbReference type="InterPro" id="IPR003903">
    <property type="entry name" value="UIM_dom"/>
</dbReference>
<feature type="compositionally biased region" description="Low complexity" evidence="4">
    <location>
        <begin position="1359"/>
        <end position="1374"/>
    </location>
</feature>
<feature type="compositionally biased region" description="Low complexity" evidence="4">
    <location>
        <begin position="1257"/>
        <end position="1266"/>
    </location>
</feature>
<protein>
    <recommendedName>
        <fullName evidence="5">F-box domain-containing protein</fullName>
    </recommendedName>
</protein>
<dbReference type="Pfam" id="PF12937">
    <property type="entry name" value="F-box-like"/>
    <property type="match status" value="1"/>
</dbReference>
<feature type="region of interest" description="Disordered" evidence="4">
    <location>
        <begin position="726"/>
        <end position="765"/>
    </location>
</feature>
<evidence type="ECO:0000313" key="6">
    <source>
        <dbReference type="EMBL" id="KAK0540928.1"/>
    </source>
</evidence>
<feature type="region of interest" description="Disordered" evidence="4">
    <location>
        <begin position="1106"/>
        <end position="1162"/>
    </location>
</feature>
<dbReference type="InterPro" id="IPR001680">
    <property type="entry name" value="WD40_rpt"/>
</dbReference>
<feature type="compositionally biased region" description="Low complexity" evidence="4">
    <location>
        <begin position="1"/>
        <end position="15"/>
    </location>
</feature>
<dbReference type="EMBL" id="JAPDMQ010000006">
    <property type="protein sequence ID" value="KAK0540928.1"/>
    <property type="molecule type" value="Genomic_DNA"/>
</dbReference>
<feature type="compositionally biased region" description="Pro residues" evidence="4">
    <location>
        <begin position="59"/>
        <end position="68"/>
    </location>
</feature>
<reference evidence="6" key="1">
    <citation type="journal article" date="2023" name="PhytoFront">
        <title>Draft Genome Resources of Seven Strains of Tilletia horrida, Causal Agent of Kernel Smut of Rice.</title>
        <authorList>
            <person name="Khanal S."/>
            <person name="Antony Babu S."/>
            <person name="Zhou X.G."/>
        </authorList>
    </citation>
    <scope>NUCLEOTIDE SEQUENCE</scope>
    <source>
        <strain evidence="6">TX3</strain>
    </source>
</reference>
<evidence type="ECO:0000256" key="4">
    <source>
        <dbReference type="SAM" id="MobiDB-lite"/>
    </source>
</evidence>
<comment type="caution">
    <text evidence="6">The sequence shown here is derived from an EMBL/GenBank/DDBJ whole genome shotgun (WGS) entry which is preliminary data.</text>
</comment>
<feature type="region of interest" description="Disordered" evidence="4">
    <location>
        <begin position="1176"/>
        <end position="1330"/>
    </location>
</feature>
<evidence type="ECO:0000256" key="3">
    <source>
        <dbReference type="ARBA" id="ARBA00022786"/>
    </source>
</evidence>
<feature type="domain" description="F-box" evidence="5">
    <location>
        <begin position="173"/>
        <end position="219"/>
    </location>
</feature>
<dbReference type="InterPro" id="IPR036322">
    <property type="entry name" value="WD40_repeat_dom_sf"/>
</dbReference>
<dbReference type="InterPro" id="IPR051075">
    <property type="entry name" value="SCF_subunit_WD-repeat"/>
</dbReference>
<dbReference type="Gene3D" id="1.20.1280.50">
    <property type="match status" value="1"/>
</dbReference>
<feature type="compositionally biased region" description="Basic and acidic residues" evidence="4">
    <location>
        <begin position="35"/>
        <end position="49"/>
    </location>
</feature>
<feature type="compositionally biased region" description="Low complexity" evidence="4">
    <location>
        <begin position="1308"/>
        <end position="1319"/>
    </location>
</feature>
<dbReference type="SUPFAM" id="SSF81383">
    <property type="entry name" value="F-box domain"/>
    <property type="match status" value="1"/>
</dbReference>
<feature type="compositionally biased region" description="Low complexity" evidence="4">
    <location>
        <begin position="1139"/>
        <end position="1158"/>
    </location>
</feature>
<dbReference type="InterPro" id="IPR001810">
    <property type="entry name" value="F-box_dom"/>
</dbReference>
<dbReference type="PROSITE" id="PS50181">
    <property type="entry name" value="FBOX"/>
    <property type="match status" value="1"/>
</dbReference>
<dbReference type="InterPro" id="IPR036047">
    <property type="entry name" value="F-box-like_dom_sf"/>
</dbReference>
<sequence length="1430" mass="148971">MSHRPASTPSSASRSQPEEETHHLEAQANTADPAQHGDRDEQPLSHHDAATTAAATALPPAPSDPYAPQPSTDARDLINEAVTAPTPDDEWPPTLEQWHLAKEQGHAGPRASRPAEPISSGPIKGKGVAITPSGSAAPDPSSLSTSLQDTSAMLLERSTAGDALLPNRLQRPPAKIQQLPQEVLMRLFAFLDPFDLVSAALVCRSWAKVALDDTTWRGAFAVYFGLDWGADDRRALLNVSLAAAGADGDGGALALQQVLIGLDLGDPNAVLKARSVALRRLRPVKWKQEFIARWELVRRWRKTKTQPISTNPSISTISQLAYAPPTPSHSSSFLLSASLAYGVACRSDPFTGRRISMGFLDASGNTNGAGIGNPNAEFSPDVTSLAMSADARSIVWGFRTGHVSLTLLSKQGTNPRGLVRSIRFDEQSRHRGAVLDIALPLAAGSEGGARSVVRSPARLAQHLSEMGDVAATFVTAGADGTVRLWAWPLEKSHGGAGSSAGGGGGATLGGTGHPAAQFRKHPLWKGSVLDGLSPLAPGERRLPPSLSKVAFHPALGIVVAGTTDGNVIVWSNIDVARLVTAPAAAFAGPGGTVPAAGDWHEQLQQIYGAVRVNRIAVQPSRGEAEHKHVAAVEIAAPSIRRVCDKADEVSVLVHLEDDSVLRRFDLAFGPGNARVAAVGSGTNQPWDRDEFPKVKAYVYGLASSKAPITVFRADFDTLSSNDRARADHAAASASASPATRSPTLLPTVPSRRNNMGRISSGNGSALRAERDPVRFSLPISAAYSEGVKLGDRGLYSERAFLVAGTESGHILIWDWEMDGVKTTPELSREHSQRPKVEKARDFLRVSQSSFVNPCMAFAAHTAAVSAIDLSPLAIVIGTVDGSIKVFNSLNGALIRVFNDKAASRHPARMLAEGQLTEEQAAQFCVRQLIVGEESLVAAIGPHVVAWRTEAVAGGGGGGGGKGKGHSVGIAAAKKAGPKARSQRVASWQTKYQANAELQADVKESAALLKRENRDRQASYERMRWATGPPELGGLDDEEALEYAIMLSREDAGRRRPRHEDGDASAYLVEGGTADLGIGSSSGVGAGAAAAADFDLDAALAQFDEDDHVRSRGVREGSPLNSDDSGDASAAAGGGAQNDRGSTMGTRSSSTAPSPLSSPQLRGISTPSRAWEILSNAGNSTHSITPDRWGAASKVRTVSVPRSARMASAANHGPPPSVPLPASLSSSASSPPPSPMPASWQRQQQQQQQQRLSAGDDAAAQAQAQAQTRTLQAGVEEWPSVSPPSFSTSLGSPGRSPGLGAWSFGSSQAVRSAGVAAPAGSGSGGAGQALAGFGDRAAVPTSTPSRASYGSIAASASASGSASASASASPRARAATHGSPSPHLRAYGGGGGALHVAGEGSDAELMDDDLRFALELSMAEEQSRRLAMREG</sequence>
<dbReference type="InterPro" id="IPR015943">
    <property type="entry name" value="WD40/YVTN_repeat-like_dom_sf"/>
</dbReference>
<evidence type="ECO:0000256" key="1">
    <source>
        <dbReference type="ARBA" id="ARBA00022574"/>
    </source>
</evidence>
<dbReference type="Proteomes" id="UP001176521">
    <property type="component" value="Unassembled WGS sequence"/>
</dbReference>